<dbReference type="PANTHER" id="PTHR12917:SF1">
    <property type="entry name" value="AT13091P"/>
    <property type="match status" value="1"/>
</dbReference>
<evidence type="ECO:0000313" key="7">
    <source>
        <dbReference type="EMBL" id="GIQ88813.1"/>
    </source>
</evidence>
<keyword evidence="3" id="KW-0064">Aspartyl protease</keyword>
<feature type="transmembrane region" description="Helical" evidence="5">
    <location>
        <begin position="110"/>
        <end position="130"/>
    </location>
</feature>
<keyword evidence="4" id="KW-0378">Hydrolase</keyword>
<evidence type="ECO:0000256" key="3">
    <source>
        <dbReference type="ARBA" id="ARBA00022750"/>
    </source>
</evidence>
<dbReference type="Proteomes" id="UP000265618">
    <property type="component" value="Unassembled WGS sequence"/>
</dbReference>
<evidence type="ECO:0000256" key="1">
    <source>
        <dbReference type="ARBA" id="ARBA00009136"/>
    </source>
</evidence>
<dbReference type="InterPro" id="IPR021109">
    <property type="entry name" value="Peptidase_aspartic_dom_sf"/>
</dbReference>
<dbReference type="Pfam" id="PF09668">
    <property type="entry name" value="Asp_protease"/>
    <property type="match status" value="1"/>
</dbReference>
<dbReference type="PANTHER" id="PTHR12917">
    <property type="entry name" value="ASPARTYL PROTEASE DDI-RELATED"/>
    <property type="match status" value="1"/>
</dbReference>
<dbReference type="GO" id="GO:0006508">
    <property type="term" value="P:proteolysis"/>
    <property type="evidence" value="ECO:0007669"/>
    <property type="project" value="UniProtKB-KW"/>
</dbReference>
<evidence type="ECO:0000256" key="4">
    <source>
        <dbReference type="ARBA" id="ARBA00022801"/>
    </source>
</evidence>
<dbReference type="OrthoDB" id="1665474at2759"/>
<dbReference type="Gene3D" id="2.40.70.10">
    <property type="entry name" value="Acid Proteases"/>
    <property type="match status" value="1"/>
</dbReference>
<comment type="similarity">
    <text evidence="1">Belongs to the DDI1 family.</text>
</comment>
<dbReference type="GO" id="GO:0004190">
    <property type="term" value="F:aspartic-type endopeptidase activity"/>
    <property type="evidence" value="ECO:0007669"/>
    <property type="project" value="UniProtKB-KW"/>
</dbReference>
<reference evidence="7 8" key="1">
    <citation type="journal article" date="2018" name="PLoS ONE">
        <title>The draft genome of Kipferlia bialata reveals reductive genome evolution in fornicate parasites.</title>
        <authorList>
            <person name="Tanifuji G."/>
            <person name="Takabayashi S."/>
            <person name="Kume K."/>
            <person name="Takagi M."/>
            <person name="Nakayama T."/>
            <person name="Kamikawa R."/>
            <person name="Inagaki Y."/>
            <person name="Hashimoto T."/>
        </authorList>
    </citation>
    <scope>NUCLEOTIDE SEQUENCE [LARGE SCALE GENOMIC DNA]</scope>
    <source>
        <strain evidence="7">NY0173</strain>
    </source>
</reference>
<keyword evidence="8" id="KW-1185">Reference proteome</keyword>
<name>A0A9K3GN41_9EUKA</name>
<comment type="caution">
    <text evidence="7">The sequence shown here is derived from an EMBL/GenBank/DDBJ whole genome shotgun (WGS) entry which is preliminary data.</text>
</comment>
<dbReference type="InterPro" id="IPR019103">
    <property type="entry name" value="Peptidase_aspartic_DDI1-type"/>
</dbReference>
<dbReference type="EMBL" id="BDIP01004418">
    <property type="protein sequence ID" value="GIQ88813.1"/>
    <property type="molecule type" value="Genomic_DNA"/>
</dbReference>
<feature type="domain" description="Aspartic peptidase DDI1-type" evidence="6">
    <location>
        <begin position="39"/>
        <end position="141"/>
    </location>
</feature>
<keyword evidence="2" id="KW-0645">Protease</keyword>
<evidence type="ECO:0000256" key="5">
    <source>
        <dbReference type="SAM" id="Phobius"/>
    </source>
</evidence>
<evidence type="ECO:0000256" key="2">
    <source>
        <dbReference type="ARBA" id="ARBA00022670"/>
    </source>
</evidence>
<proteinExistence type="inferred from homology"/>
<protein>
    <recommendedName>
        <fullName evidence="6">Aspartic peptidase DDI1-type domain-containing protein</fullName>
    </recommendedName>
</protein>
<keyword evidence="5" id="KW-0472">Membrane</keyword>
<sequence>VNRVQRLAVFGAALAHQERERDQRLATTINEYPELLIVDNDLLYCDCKIEGHPMQAFVDTGAQSSVINISVARKAGVAHLIDTRFQGTLAGVGTSKVLGRLVVTLEMGGMWLPCMFIVSDAPILEILIGIDMVRRHRMIIDLSGQPGCLRMSNGTTVPFLQGSQIKRHVRPPGQAPAPTQSQFPH</sequence>
<accession>A0A9K3GN41</accession>
<dbReference type="AlphaFoldDB" id="A0A9K3GN41"/>
<keyword evidence="5" id="KW-1133">Transmembrane helix</keyword>
<dbReference type="SUPFAM" id="SSF50630">
    <property type="entry name" value="Acid proteases"/>
    <property type="match status" value="1"/>
</dbReference>
<organism evidence="7 8">
    <name type="scientific">Kipferlia bialata</name>
    <dbReference type="NCBI Taxonomy" id="797122"/>
    <lineage>
        <taxon>Eukaryota</taxon>
        <taxon>Metamonada</taxon>
        <taxon>Carpediemonas-like organisms</taxon>
        <taxon>Kipferlia</taxon>
    </lineage>
</organism>
<evidence type="ECO:0000313" key="8">
    <source>
        <dbReference type="Proteomes" id="UP000265618"/>
    </source>
</evidence>
<feature type="non-terminal residue" evidence="7">
    <location>
        <position position="185"/>
    </location>
</feature>
<evidence type="ECO:0000259" key="6">
    <source>
        <dbReference type="Pfam" id="PF09668"/>
    </source>
</evidence>
<gene>
    <name evidence="7" type="ORF">KIPB_011148</name>
</gene>
<keyword evidence="5" id="KW-0812">Transmembrane</keyword>